<evidence type="ECO:0000256" key="3">
    <source>
        <dbReference type="ARBA" id="ARBA00022475"/>
    </source>
</evidence>
<feature type="transmembrane region" description="Helical" evidence="7">
    <location>
        <begin position="240"/>
        <end position="261"/>
    </location>
</feature>
<keyword evidence="5 7" id="KW-1133">Transmembrane helix</keyword>
<feature type="transmembrane region" description="Helical" evidence="7">
    <location>
        <begin position="599"/>
        <end position="621"/>
    </location>
</feature>
<protein>
    <submittedName>
        <fullName evidence="9">MMPL family transporter</fullName>
    </submittedName>
</protein>
<comment type="similarity">
    <text evidence="2">Belongs to the resistance-nodulation-cell division (RND) (TC 2.A.6) family. MmpL subfamily.</text>
</comment>
<reference evidence="9 10" key="1">
    <citation type="submission" date="2021-07" db="EMBL/GenBank/DDBJ databases">
        <title>Whole Genome Sequence of Nocardia Iowensis.</title>
        <authorList>
            <person name="Lamm A."/>
            <person name="Collins-Fairclough A.M."/>
            <person name="Bunk B."/>
            <person name="Sproer C."/>
        </authorList>
    </citation>
    <scope>NUCLEOTIDE SEQUENCE [LARGE SCALE GENOMIC DNA]</scope>
    <source>
        <strain evidence="9 10">NRRL 5646</strain>
    </source>
</reference>
<evidence type="ECO:0000259" key="8">
    <source>
        <dbReference type="Pfam" id="PF03176"/>
    </source>
</evidence>
<evidence type="ECO:0000256" key="7">
    <source>
        <dbReference type="SAM" id="Phobius"/>
    </source>
</evidence>
<feature type="transmembrane region" description="Helical" evidence="7">
    <location>
        <begin position="282"/>
        <end position="306"/>
    </location>
</feature>
<feature type="transmembrane region" description="Helical" evidence="7">
    <location>
        <begin position="12"/>
        <end position="32"/>
    </location>
</feature>
<dbReference type="InterPro" id="IPR050545">
    <property type="entry name" value="Mycobact_MmpL"/>
</dbReference>
<accession>A0ABX8REI8</accession>
<dbReference type="PANTHER" id="PTHR33406">
    <property type="entry name" value="MEMBRANE PROTEIN MJ1562-RELATED"/>
    <property type="match status" value="1"/>
</dbReference>
<feature type="domain" description="Membrane transport protein MMPL" evidence="8">
    <location>
        <begin position="57"/>
        <end position="379"/>
    </location>
</feature>
<evidence type="ECO:0000256" key="2">
    <source>
        <dbReference type="ARBA" id="ARBA00010157"/>
    </source>
</evidence>
<proteinExistence type="inferred from homology"/>
<evidence type="ECO:0000256" key="4">
    <source>
        <dbReference type="ARBA" id="ARBA00022692"/>
    </source>
</evidence>
<comment type="subcellular location">
    <subcellularLocation>
        <location evidence="1">Cell membrane</location>
        <topology evidence="1">Multi-pass membrane protein</topology>
    </subcellularLocation>
</comment>
<keyword evidence="6 7" id="KW-0472">Membrane</keyword>
<evidence type="ECO:0000313" key="10">
    <source>
        <dbReference type="Proteomes" id="UP000694257"/>
    </source>
</evidence>
<feature type="transmembrane region" description="Helical" evidence="7">
    <location>
        <begin position="642"/>
        <end position="665"/>
    </location>
</feature>
<sequence>MFARWGDLVYRLRFAVIGIVAAGLLGLGGYGYDLGNHLGASGFDDPTSESSLAARISDDAFGRDHLADVIVLYTAPPGVRLDDPAFSGKIIDNLNNLRRKHPDQIDKINGSYWTTDAGPGQPAAFGKPDKNRAFASIAIKGDNDTDTVNNYRAVQGAFDIPDVDVQVAGLQPLAGALTDTLADDIHRMELLAFPLVAILLFFVFGGLVAAALPLIIGVLTIISANGIVRFITEFTDVNSFVSSVVSMVGVGLAIDYGLFIVSRFREELAEGYDTRIAVRRTVMTAGRTVVFSAAMIVISLGGMLFFPQGFLRSLAYGSIATVSIAALSAITILPAVLSILGPRVDMLGMKRFLRTKTAEEVENGFWGRTTRWVMKHPLKIAIPICIGLLILITPVKNIAFGTFSETYLPPDNPTRIAQEEFDETFPLRKPDPVRLVFITETDNRTAIGAALNEANRAPGLVQLAQGTSAQFHSPVPSTKRPGVFRTAAPLTNPKDANETIDYLRAIDLPDDVTMLVGGTPAFQKDTIDGLLGRIPFMVVVVLFLTTLLMFLTFGSLVLPLKAVLMSILGLGSTLGILTLIFVVGHGADLLNFTPQPIQAVVLVLIIAIVYGLSTDYEVFLLSRMVEARNKGATTTEAIRIGTAHTGGIITAAALILLVVTGAFAFSDLVMMKYIAYGMIAALFIDATILRMLLVPAVMKLLGDDCWWAPAWMQRVQKRVGLSEPILADEHAATRNMPDLIETTPITDPVTLTLPIVTEEKQRR</sequence>
<feature type="domain" description="Membrane transport protein MMPL" evidence="8">
    <location>
        <begin position="501"/>
        <end position="709"/>
    </location>
</feature>
<keyword evidence="4 7" id="KW-0812">Transmembrane</keyword>
<name>A0ABX8REI8_NOCIO</name>
<feature type="transmembrane region" description="Helical" evidence="7">
    <location>
        <begin position="318"/>
        <end position="341"/>
    </location>
</feature>
<dbReference type="PANTHER" id="PTHR33406:SF11">
    <property type="entry name" value="MEMBRANE PROTEIN SCO6666-RELATED"/>
    <property type="match status" value="1"/>
</dbReference>
<organism evidence="9 10">
    <name type="scientific">Nocardia iowensis</name>
    <dbReference type="NCBI Taxonomy" id="204891"/>
    <lineage>
        <taxon>Bacteria</taxon>
        <taxon>Bacillati</taxon>
        <taxon>Actinomycetota</taxon>
        <taxon>Actinomycetes</taxon>
        <taxon>Mycobacteriales</taxon>
        <taxon>Nocardiaceae</taxon>
        <taxon>Nocardia</taxon>
    </lineage>
</organism>
<dbReference type="Proteomes" id="UP000694257">
    <property type="component" value="Chromosome"/>
</dbReference>
<dbReference type="Pfam" id="PF03176">
    <property type="entry name" value="MMPL"/>
    <property type="match status" value="2"/>
</dbReference>
<evidence type="ECO:0000256" key="6">
    <source>
        <dbReference type="ARBA" id="ARBA00023136"/>
    </source>
</evidence>
<evidence type="ECO:0000256" key="5">
    <source>
        <dbReference type="ARBA" id="ARBA00022989"/>
    </source>
</evidence>
<evidence type="ECO:0000256" key="1">
    <source>
        <dbReference type="ARBA" id="ARBA00004651"/>
    </source>
</evidence>
<evidence type="ECO:0000313" key="9">
    <source>
        <dbReference type="EMBL" id="QXN88053.1"/>
    </source>
</evidence>
<feature type="transmembrane region" description="Helical" evidence="7">
    <location>
        <begin position="671"/>
        <end position="693"/>
    </location>
</feature>
<feature type="transmembrane region" description="Helical" evidence="7">
    <location>
        <begin position="567"/>
        <end position="587"/>
    </location>
</feature>
<keyword evidence="3" id="KW-1003">Cell membrane</keyword>
<dbReference type="EMBL" id="CP078145">
    <property type="protein sequence ID" value="QXN88053.1"/>
    <property type="molecule type" value="Genomic_DNA"/>
</dbReference>
<feature type="transmembrane region" description="Helical" evidence="7">
    <location>
        <begin position="380"/>
        <end position="400"/>
    </location>
</feature>
<gene>
    <name evidence="9" type="ORF">KV110_20710</name>
</gene>
<feature type="transmembrane region" description="Helical" evidence="7">
    <location>
        <begin position="195"/>
        <end position="228"/>
    </location>
</feature>
<dbReference type="RefSeq" id="WP_218468937.1">
    <property type="nucleotide sequence ID" value="NZ_BAABJN010000008.1"/>
</dbReference>
<dbReference type="InterPro" id="IPR004869">
    <property type="entry name" value="MMPL_dom"/>
</dbReference>
<keyword evidence="10" id="KW-1185">Reference proteome</keyword>
<feature type="transmembrane region" description="Helical" evidence="7">
    <location>
        <begin position="534"/>
        <end position="560"/>
    </location>
</feature>